<reference evidence="1" key="1">
    <citation type="submission" date="2019-03" db="EMBL/GenBank/DDBJ databases">
        <title>Lake Tanganyika Metagenome-Assembled Genomes (MAGs).</title>
        <authorList>
            <person name="Tran P."/>
        </authorList>
    </citation>
    <scope>NUCLEOTIDE SEQUENCE</scope>
    <source>
        <strain evidence="1">K_DeepCast_150m_m2_040</strain>
    </source>
</reference>
<dbReference type="EMBL" id="VGIR01000148">
    <property type="protein sequence ID" value="MBM3332832.1"/>
    <property type="molecule type" value="Genomic_DNA"/>
</dbReference>
<protein>
    <submittedName>
        <fullName evidence="1">Type I-MYXAN CRISPR-associated protein Cas6/Cmx6</fullName>
    </submittedName>
</protein>
<organism evidence="1 2">
    <name type="scientific">candidate division WOR-3 bacterium</name>
    <dbReference type="NCBI Taxonomy" id="2052148"/>
    <lineage>
        <taxon>Bacteria</taxon>
        <taxon>Bacteria division WOR-3</taxon>
    </lineage>
</organism>
<sequence>MPITEMSFRLRGTPLPQDHGYQLYRAVAGVVPWMAEPAQMGVALVPIQGSPHGGFLHLTTTSRLAFRLNAEDAERLLPLSDRTLVVEAATLRLGSPTEYRLRPVPGLASPFVVAERCRYSDEVLEWLKREFLTLDIKAMPTLRPRRGRKGADPDKQGRRSFVCPYERHIRHIDGRSVIGWEIQVFGLSPAESLRLQEQGVGPGRRYGCGVFAPVEGERPRRTPKLGPTGVWFPPS</sequence>
<evidence type="ECO:0000313" key="2">
    <source>
        <dbReference type="Proteomes" id="UP000779900"/>
    </source>
</evidence>
<dbReference type="InterPro" id="IPR014174">
    <property type="entry name" value="CRISPR-assoc_prot_Cas6/Cmx6"/>
</dbReference>
<evidence type="ECO:0000313" key="1">
    <source>
        <dbReference type="EMBL" id="MBM3332832.1"/>
    </source>
</evidence>
<dbReference type="Proteomes" id="UP000779900">
    <property type="component" value="Unassembled WGS sequence"/>
</dbReference>
<proteinExistence type="predicted"/>
<dbReference type="AlphaFoldDB" id="A0A938BUN4"/>
<comment type="caution">
    <text evidence="1">The sequence shown here is derived from an EMBL/GenBank/DDBJ whole genome shotgun (WGS) entry which is preliminary data.</text>
</comment>
<dbReference type="Pfam" id="PF09559">
    <property type="entry name" value="Cas6"/>
    <property type="match status" value="1"/>
</dbReference>
<name>A0A938BUN4_UNCW3</name>
<accession>A0A938BUN4</accession>
<dbReference type="NCBIfam" id="TIGR02807">
    <property type="entry name" value="cas6_cmx6"/>
    <property type="match status" value="1"/>
</dbReference>
<gene>
    <name evidence="1" type="primary">cas6</name>
    <name evidence="1" type="ORF">FJY68_13460</name>
</gene>